<evidence type="ECO:0000256" key="9">
    <source>
        <dbReference type="ARBA" id="ARBA00023239"/>
    </source>
</evidence>
<evidence type="ECO:0000313" key="16">
    <source>
        <dbReference type="EMBL" id="SMG55656.1"/>
    </source>
</evidence>
<feature type="binding site" evidence="12 15">
    <location>
        <position position="51"/>
    </location>
    <ligand>
        <name>pyruvate</name>
        <dbReference type="ChEBI" id="CHEBI:15361"/>
    </ligand>
</feature>
<evidence type="ECO:0000256" key="13">
    <source>
        <dbReference type="PIRNR" id="PIRNR001365"/>
    </source>
</evidence>
<dbReference type="GO" id="GO:0019877">
    <property type="term" value="P:diaminopimelate biosynthetic process"/>
    <property type="evidence" value="ECO:0007669"/>
    <property type="project" value="UniProtKB-UniRule"/>
</dbReference>
<dbReference type="EC" id="4.3.3.7" evidence="4 12"/>
<evidence type="ECO:0000256" key="3">
    <source>
        <dbReference type="ARBA" id="ARBA00007592"/>
    </source>
</evidence>
<evidence type="ECO:0000256" key="5">
    <source>
        <dbReference type="ARBA" id="ARBA00022490"/>
    </source>
</evidence>
<dbReference type="SMART" id="SM01130">
    <property type="entry name" value="DHDPS"/>
    <property type="match status" value="1"/>
</dbReference>
<name>A0A1X7LP25_9BURK</name>
<dbReference type="InterPro" id="IPR020625">
    <property type="entry name" value="Schiff_base-form_aldolases_AS"/>
</dbReference>
<evidence type="ECO:0000256" key="8">
    <source>
        <dbReference type="ARBA" id="ARBA00023154"/>
    </source>
</evidence>
<comment type="function">
    <text evidence="1 12">Catalyzes the condensation of (S)-aspartate-beta-semialdehyde [(S)-ASA] and pyruvate to 4-hydroxy-tetrahydrodipicolinate (HTPA).</text>
</comment>
<evidence type="ECO:0000256" key="1">
    <source>
        <dbReference type="ARBA" id="ARBA00003294"/>
    </source>
</evidence>
<gene>
    <name evidence="12" type="primary">dapA</name>
    <name evidence="16" type="ORF">SAMN06265784_107278</name>
</gene>
<dbReference type="PANTHER" id="PTHR12128:SF66">
    <property type="entry name" value="4-HYDROXY-2-OXOGLUTARATE ALDOLASE, MITOCHONDRIAL"/>
    <property type="match status" value="1"/>
</dbReference>
<comment type="catalytic activity">
    <reaction evidence="11 12">
        <text>L-aspartate 4-semialdehyde + pyruvate = (2S,4S)-4-hydroxy-2,3,4,5-tetrahydrodipicolinate + H2O + H(+)</text>
        <dbReference type="Rhea" id="RHEA:34171"/>
        <dbReference type="ChEBI" id="CHEBI:15361"/>
        <dbReference type="ChEBI" id="CHEBI:15377"/>
        <dbReference type="ChEBI" id="CHEBI:15378"/>
        <dbReference type="ChEBI" id="CHEBI:67139"/>
        <dbReference type="ChEBI" id="CHEBI:537519"/>
        <dbReference type="EC" id="4.3.3.7"/>
    </reaction>
</comment>
<comment type="caution">
    <text evidence="12">Was originally thought to be a dihydrodipicolinate synthase (DHDPS), catalyzing the condensation of (S)-aspartate-beta-semialdehyde [(S)-ASA] and pyruvate to dihydrodipicolinate (DHDP). However, it was shown in E.coli that the product of the enzymatic reaction is not dihydrodipicolinate but in fact (4S)-4-hydroxy-2,3,4,5-tetrahydro-(2S)-dipicolinic acid (HTPA), and that the consecutive dehydration reaction leading to DHDP is not spontaneous but catalyzed by DapB.</text>
</comment>
<comment type="subunit">
    <text evidence="12">Homotetramer; dimer of dimers.</text>
</comment>
<keyword evidence="17" id="KW-1185">Reference proteome</keyword>
<dbReference type="Proteomes" id="UP000193228">
    <property type="component" value="Unassembled WGS sequence"/>
</dbReference>
<keyword evidence="8 12" id="KW-0457">Lysine biosynthesis</keyword>
<dbReference type="Pfam" id="PF00701">
    <property type="entry name" value="DHDPS"/>
    <property type="match status" value="1"/>
</dbReference>
<dbReference type="PROSITE" id="PS00665">
    <property type="entry name" value="DHDPS_1"/>
    <property type="match status" value="1"/>
</dbReference>
<dbReference type="SUPFAM" id="SSF51569">
    <property type="entry name" value="Aldolase"/>
    <property type="match status" value="1"/>
</dbReference>
<evidence type="ECO:0000256" key="4">
    <source>
        <dbReference type="ARBA" id="ARBA00012086"/>
    </source>
</evidence>
<keyword evidence="9 12" id="KW-0456">Lyase</keyword>
<comment type="pathway">
    <text evidence="2 12">Amino-acid biosynthesis; L-lysine biosynthesis via DAP pathway; (S)-tetrahydrodipicolinate from L-aspartate: step 3/4.</text>
</comment>
<dbReference type="NCBIfam" id="TIGR00674">
    <property type="entry name" value="dapA"/>
    <property type="match status" value="1"/>
</dbReference>
<feature type="site" description="Part of a proton relay during catalysis" evidence="12">
    <location>
        <position position="113"/>
    </location>
</feature>
<dbReference type="UniPathway" id="UPA00034">
    <property type="reaction ID" value="UER00017"/>
</dbReference>
<comment type="subcellular location">
    <subcellularLocation>
        <location evidence="12">Cytoplasm</location>
    </subcellularLocation>
</comment>
<feature type="site" description="Part of a proton relay during catalysis" evidence="12">
    <location>
        <position position="50"/>
    </location>
</feature>
<dbReference type="GO" id="GO:0008840">
    <property type="term" value="F:4-hydroxy-tetrahydrodipicolinate synthase activity"/>
    <property type="evidence" value="ECO:0007669"/>
    <property type="project" value="UniProtKB-UniRule"/>
</dbReference>
<dbReference type="InterPro" id="IPR020624">
    <property type="entry name" value="Schiff_base-form_aldolases_CS"/>
</dbReference>
<protein>
    <recommendedName>
        <fullName evidence="4 12">4-hydroxy-tetrahydrodipicolinate synthase</fullName>
        <shortName evidence="12">HTPA synthase</shortName>
        <ecNumber evidence="4 12">4.3.3.7</ecNumber>
    </recommendedName>
</protein>
<sequence length="300" mass="32216">MEQKWKDKLAGVFTALVTPFKDGKVDLAALERHVERQLDLGVHGLVPVGTTGEAATLNASETADVIRVTVERARGRAFVLAGAGANDTAVAIQKARQAAEQGVDGLLVVTPYYNKPTQAGLFDHFAAIAGEVKLPIMLYSVPGRTGVELAADTAARLARDYKNIVGIKEAGGKAERVTELRLACGDDFVIHCGDDGLALPFYALGADGLTSVASNLIPHELLEMYGAWRQGDYSRALELHNNVFDLVKHLFIESNPVPVKAALASAGHMQPDVRRPLAKLRHESELALTRCLKLHAEIVG</sequence>
<dbReference type="EMBL" id="FXAT01000007">
    <property type="protein sequence ID" value="SMG55656.1"/>
    <property type="molecule type" value="Genomic_DNA"/>
</dbReference>
<dbReference type="GO" id="GO:0009089">
    <property type="term" value="P:lysine biosynthetic process via diaminopimelate"/>
    <property type="evidence" value="ECO:0007669"/>
    <property type="project" value="UniProtKB-UniRule"/>
</dbReference>
<keyword evidence="7 12" id="KW-0220">Diaminopimelate biosynthesis</keyword>
<feature type="binding site" evidence="12">
    <location>
        <position position="210"/>
    </location>
    <ligand>
        <name>pyruvate</name>
        <dbReference type="ChEBI" id="CHEBI:15361"/>
    </ligand>
</feature>
<evidence type="ECO:0000256" key="12">
    <source>
        <dbReference type="HAMAP-Rule" id="MF_00418"/>
    </source>
</evidence>
<dbReference type="InterPro" id="IPR005263">
    <property type="entry name" value="DapA"/>
</dbReference>
<dbReference type="OrthoDB" id="9782828at2"/>
<dbReference type="PROSITE" id="PS00666">
    <property type="entry name" value="DHDPS_2"/>
    <property type="match status" value="1"/>
</dbReference>
<evidence type="ECO:0000256" key="7">
    <source>
        <dbReference type="ARBA" id="ARBA00022915"/>
    </source>
</evidence>
<evidence type="ECO:0000256" key="6">
    <source>
        <dbReference type="ARBA" id="ARBA00022605"/>
    </source>
</evidence>
<keyword evidence="6 12" id="KW-0028">Amino-acid biosynthesis</keyword>
<dbReference type="PIRSF" id="PIRSF001365">
    <property type="entry name" value="DHDPS"/>
    <property type="match status" value="1"/>
</dbReference>
<evidence type="ECO:0000256" key="2">
    <source>
        <dbReference type="ARBA" id="ARBA00005120"/>
    </source>
</evidence>
<evidence type="ECO:0000256" key="10">
    <source>
        <dbReference type="ARBA" id="ARBA00023270"/>
    </source>
</evidence>
<dbReference type="Gene3D" id="3.20.20.70">
    <property type="entry name" value="Aldolase class I"/>
    <property type="match status" value="1"/>
</dbReference>
<dbReference type="CDD" id="cd00950">
    <property type="entry name" value="DHDPS"/>
    <property type="match status" value="1"/>
</dbReference>
<dbReference type="HAMAP" id="MF_00418">
    <property type="entry name" value="DapA"/>
    <property type="match status" value="1"/>
</dbReference>
<dbReference type="PANTHER" id="PTHR12128">
    <property type="entry name" value="DIHYDRODIPICOLINATE SYNTHASE"/>
    <property type="match status" value="1"/>
</dbReference>
<feature type="active site" description="Proton donor/acceptor" evidence="12 14">
    <location>
        <position position="139"/>
    </location>
</feature>
<dbReference type="RefSeq" id="WP_085487021.1">
    <property type="nucleotide sequence ID" value="NZ_FXAT01000007.1"/>
</dbReference>
<reference evidence="17" key="1">
    <citation type="submission" date="2017-04" db="EMBL/GenBank/DDBJ databases">
        <authorList>
            <person name="Varghese N."/>
            <person name="Submissions S."/>
        </authorList>
    </citation>
    <scope>NUCLEOTIDE SEQUENCE [LARGE SCALE GENOMIC DNA]</scope>
    <source>
        <strain evidence="17">LMG 29540</strain>
    </source>
</reference>
<dbReference type="GO" id="GO:0005829">
    <property type="term" value="C:cytosol"/>
    <property type="evidence" value="ECO:0007669"/>
    <property type="project" value="TreeGrafter"/>
</dbReference>
<evidence type="ECO:0000256" key="11">
    <source>
        <dbReference type="ARBA" id="ARBA00047836"/>
    </source>
</evidence>
<evidence type="ECO:0000256" key="14">
    <source>
        <dbReference type="PIRSR" id="PIRSR001365-1"/>
    </source>
</evidence>
<proteinExistence type="inferred from homology"/>
<dbReference type="PRINTS" id="PR00146">
    <property type="entry name" value="DHPICSNTHASE"/>
</dbReference>
<comment type="similarity">
    <text evidence="3 12 13">Belongs to the DapA family.</text>
</comment>
<feature type="active site" description="Schiff-base intermediate with substrate" evidence="12 14">
    <location>
        <position position="168"/>
    </location>
</feature>
<dbReference type="AlphaFoldDB" id="A0A1X7LP25"/>
<dbReference type="STRING" id="1515439.SAMN06265784_107278"/>
<organism evidence="16 17">
    <name type="scientific">Paraburkholderia susongensis</name>
    <dbReference type="NCBI Taxonomy" id="1515439"/>
    <lineage>
        <taxon>Bacteria</taxon>
        <taxon>Pseudomonadati</taxon>
        <taxon>Pseudomonadota</taxon>
        <taxon>Betaproteobacteria</taxon>
        <taxon>Burkholderiales</taxon>
        <taxon>Burkholderiaceae</taxon>
        <taxon>Paraburkholderia</taxon>
    </lineage>
</organism>
<dbReference type="InterPro" id="IPR013785">
    <property type="entry name" value="Aldolase_TIM"/>
</dbReference>
<dbReference type="InterPro" id="IPR002220">
    <property type="entry name" value="DapA-like"/>
</dbReference>
<evidence type="ECO:0000313" key="17">
    <source>
        <dbReference type="Proteomes" id="UP000193228"/>
    </source>
</evidence>
<evidence type="ECO:0000256" key="15">
    <source>
        <dbReference type="PIRSR" id="PIRSR001365-2"/>
    </source>
</evidence>
<keyword evidence="5 12" id="KW-0963">Cytoplasm</keyword>
<accession>A0A1X7LP25</accession>
<keyword evidence="10 12" id="KW-0704">Schiff base</keyword>